<dbReference type="InterPro" id="IPR001236">
    <property type="entry name" value="Lactate/malate_DH_N"/>
</dbReference>
<evidence type="ECO:0000256" key="10">
    <source>
        <dbReference type="SAM" id="SignalP"/>
    </source>
</evidence>
<sequence length="317" mass="34911">MSGNKRKVVLVGTGMVGMSFAYAALNQNVCDELIMIDLNEKRAEGEAMDLNHGLAFSHSSMKIRCGGYSECADADIVVICAGANQKPTESRLQLLQKNAVVFSSIVPKVVQSGFEGIFLVATNPVDIMTRVTYELSGFNASKIIGTGTTLDTARLRYLLGEYFEVDPRNIHAYVIGEHGDSEFVPWSQALLAAKPLKDVMRDNPKSYYMEELEQISDDVRCAAHKIIEAKGATYYGIGMSIVRIVRAILQDENSVLTVSVRLRGEYGGKKDVFIGNPCIVSANGAKRILELKLTEQELQKLDNSCTILNDNFKKLKL</sequence>
<feature type="active site" description="Proton acceptor" evidence="7 8">
    <location>
        <position position="178"/>
    </location>
</feature>
<protein>
    <recommendedName>
        <fullName evidence="3 7">L-lactate dehydrogenase</fullName>
        <shortName evidence="7">L-LDH</shortName>
        <ecNumber evidence="3 7">1.1.1.27</ecNumber>
    </recommendedName>
</protein>
<dbReference type="Gene3D" id="3.90.110.10">
    <property type="entry name" value="Lactate dehydrogenase/glycoside hydrolase, family 4, C-terminal"/>
    <property type="match status" value="1"/>
</dbReference>
<feature type="binding site" evidence="7">
    <location>
        <position position="42"/>
    </location>
    <ligand>
        <name>NAD(+)</name>
        <dbReference type="ChEBI" id="CHEBI:57540"/>
    </ligand>
</feature>
<comment type="activity regulation">
    <text evidence="7">Allosterically activated by fructose 1,6-bisphosphate (FBP).</text>
</comment>
<dbReference type="GO" id="GO:0004459">
    <property type="term" value="F:L-lactate dehydrogenase (NAD+) activity"/>
    <property type="evidence" value="ECO:0007669"/>
    <property type="project" value="UniProtKB-UniRule"/>
</dbReference>
<evidence type="ECO:0000256" key="3">
    <source>
        <dbReference type="ARBA" id="ARBA00012967"/>
    </source>
</evidence>
<comment type="subunit">
    <text evidence="7">Homotetramer.</text>
</comment>
<dbReference type="InterPro" id="IPR022383">
    <property type="entry name" value="Lactate/malate_DH_C"/>
</dbReference>
<evidence type="ECO:0000256" key="8">
    <source>
        <dbReference type="PIRSR" id="PIRSR000102-1"/>
    </source>
</evidence>
<evidence type="ECO:0000256" key="2">
    <source>
        <dbReference type="ARBA" id="ARBA00006054"/>
    </source>
</evidence>
<dbReference type="InterPro" id="IPR001557">
    <property type="entry name" value="L-lactate/malate_DH"/>
</dbReference>
<reference evidence="13" key="1">
    <citation type="journal article" date="2018" name="Environ. Microbiol.">
        <title>Sporulation capability and amylosome conservation among diverse human colonic and rumen isolates of the keystone starch-degrader Ruminococcus bromii.</title>
        <authorList>
            <person name="Mukhopadhya I."/>
            <person name="Morais S."/>
            <person name="Laverde-Gomez J."/>
            <person name="Sheridan P.O."/>
            <person name="Walker A.W."/>
            <person name="Kelly W."/>
            <person name="Klieve A.V."/>
            <person name="Ouwerkerk D."/>
            <person name="Duncan S.H."/>
            <person name="Louis P."/>
            <person name="Koropatkin N."/>
            <person name="Cockburn D."/>
            <person name="Kibler R."/>
            <person name="Cooper P.J."/>
            <person name="Sandoval C."/>
            <person name="Crost E."/>
            <person name="Juge N."/>
            <person name="Bayer E.A."/>
            <person name="Flint H.J."/>
        </authorList>
    </citation>
    <scope>NUCLEOTIDE SEQUENCE [LARGE SCALE GENOMIC DNA]</scope>
    <source>
        <strain evidence="13">ATCC 27255</strain>
    </source>
</reference>
<feature type="binding site" evidence="7">
    <location>
        <position position="146"/>
    </location>
    <ligand>
        <name>NAD(+)</name>
        <dbReference type="ChEBI" id="CHEBI:57540"/>
    </ligand>
</feature>
<dbReference type="GO" id="GO:0005737">
    <property type="term" value="C:cytoplasm"/>
    <property type="evidence" value="ECO:0007669"/>
    <property type="project" value="UniProtKB-SubCell"/>
</dbReference>
<feature type="binding site" evidence="7">
    <location>
        <position position="68"/>
    </location>
    <ligand>
        <name>NAD(+)</name>
        <dbReference type="ChEBI" id="CHEBI:57540"/>
    </ligand>
</feature>
<name>A0A2N0UZX4_9FIRM</name>
<evidence type="ECO:0000256" key="9">
    <source>
        <dbReference type="PIRSR" id="PIRSR000102-3"/>
    </source>
</evidence>
<dbReference type="PANTHER" id="PTHR43128:SF16">
    <property type="entry name" value="L-LACTATE DEHYDROGENASE"/>
    <property type="match status" value="1"/>
</dbReference>
<feature type="binding site" evidence="7">
    <location>
        <position position="104"/>
    </location>
    <ligand>
        <name>NAD(+)</name>
        <dbReference type="ChEBI" id="CHEBI:57540"/>
    </ligand>
</feature>
<keyword evidence="14" id="KW-1185">Reference proteome</keyword>
<feature type="binding site" evidence="7 9">
    <location>
        <position position="37"/>
    </location>
    <ligand>
        <name>NAD(+)</name>
        <dbReference type="ChEBI" id="CHEBI:57540"/>
    </ligand>
</feature>
<dbReference type="NCBIfam" id="NF000824">
    <property type="entry name" value="PRK00066.1"/>
    <property type="match status" value="1"/>
</dbReference>
<feature type="binding site" evidence="7">
    <location>
        <position position="233"/>
    </location>
    <ligand>
        <name>substrate</name>
    </ligand>
</feature>
<feature type="binding site" evidence="7">
    <location>
        <position position="85"/>
    </location>
    <ligand>
        <name>substrate</name>
    </ligand>
</feature>
<feature type="binding site" evidence="7">
    <location>
        <begin position="123"/>
        <end position="126"/>
    </location>
    <ligand>
        <name>substrate</name>
    </ligand>
</feature>
<dbReference type="Proteomes" id="UP000233425">
    <property type="component" value="Unassembled WGS sequence"/>
</dbReference>
<keyword evidence="7" id="KW-0021">Allosteric enzyme</keyword>
<feature type="domain" description="Lactate/malate dehydrogenase N-terminal" evidence="11">
    <location>
        <begin position="7"/>
        <end position="145"/>
    </location>
</feature>
<dbReference type="Gene3D" id="3.40.50.720">
    <property type="entry name" value="NAD(P)-binding Rossmann-like Domain"/>
    <property type="match status" value="1"/>
</dbReference>
<dbReference type="CDD" id="cd05291">
    <property type="entry name" value="HicDH_like"/>
    <property type="match status" value="1"/>
</dbReference>
<gene>
    <name evidence="13" type="primary">ldhP</name>
    <name evidence="7" type="synonym">ldh</name>
    <name evidence="13" type="ORF">RBATCC27255_00269</name>
</gene>
<dbReference type="Pfam" id="PF00056">
    <property type="entry name" value="Ldh_1_N"/>
    <property type="match status" value="1"/>
</dbReference>
<dbReference type="InterPro" id="IPR018177">
    <property type="entry name" value="L-lactate_DH_AS"/>
</dbReference>
<dbReference type="InterPro" id="IPR011304">
    <property type="entry name" value="L-lactate_DH"/>
</dbReference>
<feature type="domain" description="Lactate/malate dehydrogenase C-terminal" evidence="12">
    <location>
        <begin position="148"/>
        <end position="314"/>
    </location>
</feature>
<keyword evidence="4 7" id="KW-0560">Oxidoreductase</keyword>
<dbReference type="PROSITE" id="PS00064">
    <property type="entry name" value="L_LDH"/>
    <property type="match status" value="1"/>
</dbReference>
<feature type="binding site" evidence="7">
    <location>
        <position position="91"/>
    </location>
    <ligand>
        <name>substrate</name>
    </ligand>
</feature>
<dbReference type="Pfam" id="PF02866">
    <property type="entry name" value="Ldh_1_C"/>
    <property type="match status" value="1"/>
</dbReference>
<feature type="binding site" evidence="7">
    <location>
        <position position="16"/>
    </location>
    <ligand>
        <name>NAD(+)</name>
        <dbReference type="ChEBI" id="CHEBI:57540"/>
    </ligand>
</feature>
<feature type="binding site" evidence="7">
    <location>
        <position position="156"/>
    </location>
    <ligand>
        <name>beta-D-fructose 1,6-bisphosphate</name>
        <dbReference type="ChEBI" id="CHEBI:32966"/>
        <note>allosteric activator</note>
    </ligand>
</feature>
<dbReference type="HAMAP" id="MF_00488">
    <property type="entry name" value="Lactate_dehydrog"/>
    <property type="match status" value="1"/>
</dbReference>
<keyword evidence="7" id="KW-0963">Cytoplasm</keyword>
<dbReference type="AlphaFoldDB" id="A0A2N0UZX4"/>
<dbReference type="PIRSF" id="PIRSF000102">
    <property type="entry name" value="Lac_mal_DH"/>
    <property type="match status" value="1"/>
</dbReference>
<feature type="binding site" evidence="7">
    <location>
        <begin position="151"/>
        <end position="154"/>
    </location>
    <ligand>
        <name>substrate</name>
    </ligand>
</feature>
<accession>A0A2N0UZX4</accession>
<comment type="pathway">
    <text evidence="1 7">Fermentation; pyruvate fermentation to lactate; (S)-lactate from pyruvate: step 1/1.</text>
</comment>
<feature type="binding site" evidence="7">
    <location>
        <begin position="121"/>
        <end position="123"/>
    </location>
    <ligand>
        <name>NAD(+)</name>
        <dbReference type="ChEBI" id="CHEBI:57540"/>
    </ligand>
</feature>
<organism evidence="13 14">
    <name type="scientific">Ruminococcus bromii</name>
    <dbReference type="NCBI Taxonomy" id="40518"/>
    <lineage>
        <taxon>Bacteria</taxon>
        <taxon>Bacillati</taxon>
        <taxon>Bacillota</taxon>
        <taxon>Clostridia</taxon>
        <taxon>Eubacteriales</taxon>
        <taxon>Oscillospiraceae</taxon>
        <taxon>Ruminococcus</taxon>
    </lineage>
</organism>
<feature type="binding site" evidence="9">
    <location>
        <begin position="12"/>
        <end position="17"/>
    </location>
    <ligand>
        <name>NAD(+)</name>
        <dbReference type="ChEBI" id="CHEBI:57540"/>
    </ligand>
</feature>
<dbReference type="SUPFAM" id="SSF51735">
    <property type="entry name" value="NAD(P)-binding Rossmann-fold domains"/>
    <property type="match status" value="1"/>
</dbReference>
<feature type="binding site" evidence="7">
    <location>
        <begin position="82"/>
        <end position="83"/>
    </location>
    <ligand>
        <name>NAD(+)</name>
        <dbReference type="ChEBI" id="CHEBI:57540"/>
    </ligand>
</feature>
<comment type="caution">
    <text evidence="13">The sequence shown here is derived from an EMBL/GenBank/DDBJ whole genome shotgun (WGS) entry which is preliminary data.</text>
</comment>
<dbReference type="InterPro" id="IPR036291">
    <property type="entry name" value="NAD(P)-bd_dom_sf"/>
</dbReference>
<feature type="signal peptide" evidence="10">
    <location>
        <begin position="1"/>
        <end position="23"/>
    </location>
</feature>
<dbReference type="FunFam" id="3.40.50.720:FF:000018">
    <property type="entry name" value="Malate dehydrogenase"/>
    <property type="match status" value="1"/>
</dbReference>
<evidence type="ECO:0000313" key="14">
    <source>
        <dbReference type="Proteomes" id="UP000233425"/>
    </source>
</evidence>
<dbReference type="SUPFAM" id="SSF56327">
    <property type="entry name" value="LDH C-terminal domain-like"/>
    <property type="match status" value="1"/>
</dbReference>
<feature type="chain" id="PRO_5014605655" description="L-lactate dehydrogenase" evidence="10">
    <location>
        <begin position="24"/>
        <end position="317"/>
    </location>
</feature>
<evidence type="ECO:0000259" key="12">
    <source>
        <dbReference type="Pfam" id="PF02866"/>
    </source>
</evidence>
<evidence type="ECO:0000259" key="11">
    <source>
        <dbReference type="Pfam" id="PF00056"/>
    </source>
</evidence>
<dbReference type="GO" id="GO:0006089">
    <property type="term" value="P:lactate metabolic process"/>
    <property type="evidence" value="ECO:0007669"/>
    <property type="project" value="TreeGrafter"/>
</dbReference>
<dbReference type="GO" id="GO:0006096">
    <property type="term" value="P:glycolytic process"/>
    <property type="evidence" value="ECO:0007669"/>
    <property type="project" value="UniProtKB-UniRule"/>
</dbReference>
<evidence type="ECO:0000256" key="7">
    <source>
        <dbReference type="HAMAP-Rule" id="MF_00488"/>
    </source>
</evidence>
<feature type="binding site" evidence="9">
    <location>
        <position position="98"/>
    </location>
    <ligand>
        <name>NAD(+)</name>
        <dbReference type="ChEBI" id="CHEBI:57540"/>
    </ligand>
</feature>
<evidence type="ECO:0000313" key="13">
    <source>
        <dbReference type="EMBL" id="PKD32557.1"/>
    </source>
</evidence>
<keyword evidence="10" id="KW-0732">Signal</keyword>
<dbReference type="UniPathway" id="UPA00554">
    <property type="reaction ID" value="UER00611"/>
</dbReference>
<dbReference type="EC" id="1.1.1.27" evidence="3 7"/>
<feature type="binding site" evidence="7">
    <location>
        <position position="171"/>
    </location>
    <ligand>
        <name>beta-D-fructose 1,6-bisphosphate</name>
        <dbReference type="ChEBI" id="CHEBI:32966"/>
        <note>allosteric activator</note>
    </ligand>
</feature>
<dbReference type="EMBL" id="NNSR01000024">
    <property type="protein sequence ID" value="PKD32557.1"/>
    <property type="molecule type" value="Genomic_DNA"/>
</dbReference>
<comment type="catalytic activity">
    <reaction evidence="6 7">
        <text>(S)-lactate + NAD(+) = pyruvate + NADH + H(+)</text>
        <dbReference type="Rhea" id="RHEA:23444"/>
        <dbReference type="ChEBI" id="CHEBI:15361"/>
        <dbReference type="ChEBI" id="CHEBI:15378"/>
        <dbReference type="ChEBI" id="CHEBI:16651"/>
        <dbReference type="ChEBI" id="CHEBI:57540"/>
        <dbReference type="ChEBI" id="CHEBI:57945"/>
        <dbReference type="EC" id="1.1.1.27"/>
    </reaction>
</comment>
<proteinExistence type="inferred from homology"/>
<comment type="caution">
    <text evidence="7">Lacks conserved residue(s) required for the propagation of feature annotation.</text>
</comment>
<comment type="similarity">
    <text evidence="2 7">Belongs to the LDH/MDH superfamily. LDH family.</text>
</comment>
<dbReference type="PRINTS" id="PR00086">
    <property type="entry name" value="LLDHDRGNASE"/>
</dbReference>
<dbReference type="RefSeq" id="WP_101028402.1">
    <property type="nucleotide sequence ID" value="NZ_CABMMZ010000024.1"/>
</dbReference>
<keyword evidence="5 7" id="KW-0520">NAD</keyword>
<evidence type="ECO:0000256" key="6">
    <source>
        <dbReference type="ARBA" id="ARBA00049258"/>
    </source>
</evidence>
<dbReference type="InterPro" id="IPR015955">
    <property type="entry name" value="Lactate_DH/Glyco_Ohase_4_C"/>
</dbReference>
<dbReference type="NCBIfam" id="TIGR01771">
    <property type="entry name" value="L-LDH-NAD"/>
    <property type="match status" value="1"/>
</dbReference>
<evidence type="ECO:0000256" key="1">
    <source>
        <dbReference type="ARBA" id="ARBA00004843"/>
    </source>
</evidence>
<evidence type="ECO:0000256" key="4">
    <source>
        <dbReference type="ARBA" id="ARBA00023002"/>
    </source>
</evidence>
<comment type="subcellular location">
    <subcellularLocation>
        <location evidence="7">Cytoplasm</location>
    </subcellularLocation>
</comment>
<evidence type="ECO:0000256" key="5">
    <source>
        <dbReference type="ARBA" id="ARBA00023027"/>
    </source>
</evidence>
<comment type="function">
    <text evidence="7">Catalyzes the conversion of lactate to pyruvate.</text>
</comment>
<dbReference type="PANTHER" id="PTHR43128">
    <property type="entry name" value="L-2-HYDROXYCARBOXYLATE DEHYDROGENASE (NAD(P)(+))"/>
    <property type="match status" value="1"/>
</dbReference>